<dbReference type="InterPro" id="IPR029061">
    <property type="entry name" value="THDP-binding"/>
</dbReference>
<dbReference type="Gene3D" id="3.40.50.970">
    <property type="match status" value="1"/>
</dbReference>
<reference evidence="5 6" key="1">
    <citation type="journal article" date="2015" name="Nature">
        <title>rRNA introns, odd ribosomes, and small enigmatic genomes across a large radiation of phyla.</title>
        <authorList>
            <person name="Brown C.T."/>
            <person name="Hug L.A."/>
            <person name="Thomas B.C."/>
            <person name="Sharon I."/>
            <person name="Castelle C.J."/>
            <person name="Singh A."/>
            <person name="Wilkins M.J."/>
            <person name="Williams K.H."/>
            <person name="Banfield J.F."/>
        </authorList>
    </citation>
    <scope>NUCLEOTIDE SEQUENCE [LARGE SCALE GENOMIC DNA]</scope>
</reference>
<evidence type="ECO:0000259" key="4">
    <source>
        <dbReference type="Pfam" id="PF00456"/>
    </source>
</evidence>
<dbReference type="PANTHER" id="PTHR47514">
    <property type="entry name" value="TRANSKETOLASE N-TERMINAL SECTION-RELATED"/>
    <property type="match status" value="1"/>
</dbReference>
<evidence type="ECO:0000256" key="2">
    <source>
        <dbReference type="ARBA" id="ARBA00007131"/>
    </source>
</evidence>
<evidence type="ECO:0000313" key="6">
    <source>
        <dbReference type="Proteomes" id="UP000033947"/>
    </source>
</evidence>
<sequence length="299" mass="33278">MSSFCKDLILQLMPKSPVKNDVEKIALIANELREEIVRMLLEAESGHTAGSLGMADIFASLYFKILNVDPKNPTNPDRDRFVLSNGHICPLLYATLAERGFFPKSKLKQLRKLNSDLQGHPKFGSLPGLETSSGSLGQGLSQAAGMAMAAKIQNKPYRVYCVTGDGEMQEGQIWEAAMFAPNKKLDNLTWIIDRNNIQIGGHTEDVMPLENLRNKLESFNWYVLEIDGHNIEEIIGACKMARSVSQRPTAIIAHTIPGKGVEFMEYKFEWHGKVPSKEQALKALKSLASLEGKIKSDYD</sequence>
<dbReference type="SUPFAM" id="SSF52518">
    <property type="entry name" value="Thiamin diphosphate-binding fold (THDP-binding)"/>
    <property type="match status" value="1"/>
</dbReference>
<dbReference type="Pfam" id="PF00456">
    <property type="entry name" value="Transketolase_N"/>
    <property type="match status" value="1"/>
</dbReference>
<evidence type="ECO:0000256" key="3">
    <source>
        <dbReference type="ARBA" id="ARBA00023052"/>
    </source>
</evidence>
<dbReference type="PATRIC" id="fig|1619123.3.peg.774"/>
<gene>
    <name evidence="5" type="ORF">UU55_C0013G0018</name>
</gene>
<name>A0A0G0VSL2_UNCKA</name>
<accession>A0A0G0VSL2</accession>
<evidence type="ECO:0000313" key="5">
    <source>
        <dbReference type="EMBL" id="KKS02647.1"/>
    </source>
</evidence>
<dbReference type="InterPro" id="IPR005474">
    <property type="entry name" value="Transketolase_N"/>
</dbReference>
<comment type="cofactor">
    <cofactor evidence="1">
        <name>thiamine diphosphate</name>
        <dbReference type="ChEBI" id="CHEBI:58937"/>
    </cofactor>
</comment>
<dbReference type="EMBL" id="LCBB01000013">
    <property type="protein sequence ID" value="KKS02647.1"/>
    <property type="molecule type" value="Genomic_DNA"/>
</dbReference>
<evidence type="ECO:0000256" key="1">
    <source>
        <dbReference type="ARBA" id="ARBA00001964"/>
    </source>
</evidence>
<dbReference type="CDD" id="cd02012">
    <property type="entry name" value="TPP_TK"/>
    <property type="match status" value="1"/>
</dbReference>
<protein>
    <recommendedName>
        <fullName evidence="4">Transketolase N-terminal domain-containing protein</fullName>
    </recommendedName>
</protein>
<comment type="similarity">
    <text evidence="2">Belongs to the transketolase family.</text>
</comment>
<keyword evidence="3" id="KW-0786">Thiamine pyrophosphate</keyword>
<dbReference type="Proteomes" id="UP000033947">
    <property type="component" value="Unassembled WGS sequence"/>
</dbReference>
<dbReference type="AlphaFoldDB" id="A0A0G0VSL2"/>
<comment type="caution">
    <text evidence="5">The sequence shown here is derived from an EMBL/GenBank/DDBJ whole genome shotgun (WGS) entry which is preliminary data.</text>
</comment>
<organism evidence="5 6">
    <name type="scientific">candidate division WWE3 bacterium GW2011_GWC2_41_23</name>
    <dbReference type="NCBI Taxonomy" id="1619123"/>
    <lineage>
        <taxon>Bacteria</taxon>
        <taxon>Katanobacteria</taxon>
    </lineage>
</organism>
<dbReference type="PANTHER" id="PTHR47514:SF1">
    <property type="entry name" value="TRANSKETOLASE N-TERMINAL SECTION-RELATED"/>
    <property type="match status" value="1"/>
</dbReference>
<proteinExistence type="inferred from homology"/>
<feature type="domain" description="Transketolase N-terminal" evidence="4">
    <location>
        <begin position="29"/>
        <end position="286"/>
    </location>
</feature>